<evidence type="ECO:0000313" key="1">
    <source>
        <dbReference type="EMBL" id="KAK8200755.1"/>
    </source>
</evidence>
<dbReference type="EMBL" id="JAMKPW020000038">
    <property type="protein sequence ID" value="KAK8200755.1"/>
    <property type="molecule type" value="Genomic_DNA"/>
</dbReference>
<proteinExistence type="predicted"/>
<evidence type="ECO:0000313" key="2">
    <source>
        <dbReference type="Proteomes" id="UP001320706"/>
    </source>
</evidence>
<comment type="caution">
    <text evidence="1">The sequence shown here is derived from an EMBL/GenBank/DDBJ whole genome shotgun (WGS) entry which is preliminary data.</text>
</comment>
<accession>A0ACC3S7U6</accession>
<sequence>MAADPISPIAPARVRVLVLPVGRIQRRRFMAFFTRLQQESAVRLGDISPDGRPDRNMFSPLAFPSGTLLYYLSTSAAPTSHSALTPFELFREPMVVLGIADATEYQETEDHELPNGSANGYTGREELGTISARLHEQYPKVLLTQLLLFDDARNADHEWVPQGAICVPPVEHSKLTTMKTIMCDISAKLLAEMATYARAVQALPSVQSPGTSQSAPNQRTMELRPQIQRQSSLRSQDSRSGSPVPTHLPSRSVSQPQGISSATPTDSSPTTSPTTEARVPPTSFDDIANAAVSSGLSRSTSRASQKEEGRAVSRDRSSMYGSVSSSSAAERARNKGKARVGIVIGSLYLMAGRWSDAWRELVENTSKARNNVDYLWYAKGLENLLACTLLLAWAGFDFQIPAILQPSPERPTSLYLANGVKDSQTHHLAPDPETARQAAQRLANILPHVVNMIISYYDRAAYSSGETLPQLAYSESILRLIKPLGFLQSSAGELTQDLLRSVVQGVPMKRSPSKVSAAVSQTALSRHAIADLLFRAYPTPGPNIVLTDTVTILSGMVTTLSLLGMERKKAIVLKELVGCLVPALVQARKIGAAEAGIHPAASLSAVGASGALSGQLPSDDREAGVSGVLRELHGIYGAVECAPDSTDAQTHAALDNSQATDVERVINAVVAKATGSAAYQGFGSLNLKIDILRACIDFCEALPDPAGVVHFAAMLLRITGPNAAIDHSTSNRHVNLSAEEQNRLVSNMARMINASRKMGLGKVEADYWDDFLIRDVRCVEGDECGELIVHQKADLDSAQRKSKTPFLYDPFAKQNAEVEAKEKVFVAGEPFELVITLQNPFDLELSVETLDLVTDGISLTTQIDQLILGPARLQEVRLAATANTAGALKIIGCAVKVFGCKEQLFPIYQQAWSADIPLQIKQLGYTPRSRNEDDEQSSGTPHKKVAAPQSYSLPLTVIEAQPELILDSVSLSESALMVLEGERKSFRVVLRNTSRRVSVDFLHVGFEDSLTTSVRNALVSKEMSRAEMYDLELQLSREPIFRWHRVDGAESNTIVPGAIAVFEVSAIGRPGLGAARILFDYASLGKPSAEVEGRFFTRQIAVPIDITVNASIQLHRVDVLPFSNDFAWSNQHRQRLVDEGSADKQSKSLRSPGGILDKGGNRFHALLDRVGLEGQEAEHCLVLLDLRNAWPKPLSVSLEARENPFSSSSSTISATESPDDWKRAYTVHEVIHPGHIARLVLLLPRTYLSNPHAPIPLLSKQNERQYVVSTSRTSPSAERAAREQFWYRERILSLLRGQWREEGSDRGGDVALRGIRLTQSMVEAVKCDDVGISMRVETDDGSAQVQRLASARFSVSAETFLTLKTNIKNRSSSPIRAMLRLQPSLAHLVGDAALEVGKRVMWTGLLQQAIPLLKPREEREVKLGLCFLCPGDYEVGALVEETVPGVPAVDAADGEEDLEGRYLMLGRERRVWCVKEPCVMHVSAAQQGLEV</sequence>
<gene>
    <name evidence="1" type="ORF">M8818_006070</name>
</gene>
<organism evidence="1 2">
    <name type="scientific">Zalaria obscura</name>
    <dbReference type="NCBI Taxonomy" id="2024903"/>
    <lineage>
        <taxon>Eukaryota</taxon>
        <taxon>Fungi</taxon>
        <taxon>Dikarya</taxon>
        <taxon>Ascomycota</taxon>
        <taxon>Pezizomycotina</taxon>
        <taxon>Dothideomycetes</taxon>
        <taxon>Dothideomycetidae</taxon>
        <taxon>Dothideales</taxon>
        <taxon>Zalariaceae</taxon>
        <taxon>Zalaria</taxon>
    </lineage>
</organism>
<reference evidence="1" key="1">
    <citation type="submission" date="2024-02" db="EMBL/GenBank/DDBJ databases">
        <title>Metagenome Assembled Genome of Zalaria obscura JY119.</title>
        <authorList>
            <person name="Vighnesh L."/>
            <person name="Jagadeeshwari U."/>
            <person name="Venkata Ramana C."/>
            <person name="Sasikala C."/>
        </authorList>
    </citation>
    <scope>NUCLEOTIDE SEQUENCE</scope>
    <source>
        <strain evidence="1">JY119</strain>
    </source>
</reference>
<name>A0ACC3S7U6_9PEZI</name>
<protein>
    <submittedName>
        <fullName evidence="1">Uncharacterized protein</fullName>
    </submittedName>
</protein>
<keyword evidence="2" id="KW-1185">Reference proteome</keyword>
<dbReference type="Proteomes" id="UP001320706">
    <property type="component" value="Unassembled WGS sequence"/>
</dbReference>